<accession>M5U9T6</accession>
<evidence type="ECO:0000313" key="1">
    <source>
        <dbReference type="EMBL" id="EMI54616.1"/>
    </source>
</evidence>
<evidence type="ECO:0000313" key="2">
    <source>
        <dbReference type="Proteomes" id="UP000011885"/>
    </source>
</evidence>
<dbReference type="PATRIC" id="fig|1263870.3.peg.4173"/>
<gene>
    <name evidence="1" type="ORF">RSSM_03943</name>
</gene>
<proteinExistence type="predicted"/>
<dbReference type="EMBL" id="ANOH01000272">
    <property type="protein sequence ID" value="EMI54616.1"/>
    <property type="molecule type" value="Genomic_DNA"/>
</dbReference>
<sequence length="42" mass="4386">MRAIHNDAQNVKKAASCASFRAFASGLAGLLTQSICSESTQT</sequence>
<keyword evidence="2" id="KW-1185">Reference proteome</keyword>
<name>M5U9T6_9BACT</name>
<dbReference type="AlphaFoldDB" id="M5U9T6"/>
<protein>
    <submittedName>
        <fullName evidence="1">Uncharacterized protein</fullName>
    </submittedName>
</protein>
<organism evidence="1 2">
    <name type="scientific">Rhodopirellula sallentina SM41</name>
    <dbReference type="NCBI Taxonomy" id="1263870"/>
    <lineage>
        <taxon>Bacteria</taxon>
        <taxon>Pseudomonadati</taxon>
        <taxon>Planctomycetota</taxon>
        <taxon>Planctomycetia</taxon>
        <taxon>Pirellulales</taxon>
        <taxon>Pirellulaceae</taxon>
        <taxon>Rhodopirellula</taxon>
    </lineage>
</organism>
<comment type="caution">
    <text evidence="1">The sequence shown here is derived from an EMBL/GenBank/DDBJ whole genome shotgun (WGS) entry which is preliminary data.</text>
</comment>
<reference evidence="1 2" key="1">
    <citation type="journal article" date="2013" name="Mar. Genomics">
        <title>Expression of sulfatases in Rhodopirellula baltica and the diversity of sulfatases in the genus Rhodopirellula.</title>
        <authorList>
            <person name="Wegner C.E."/>
            <person name="Richter-Heitmann T."/>
            <person name="Klindworth A."/>
            <person name="Klockow C."/>
            <person name="Richter M."/>
            <person name="Achstetter T."/>
            <person name="Glockner F.O."/>
            <person name="Harder J."/>
        </authorList>
    </citation>
    <scope>NUCLEOTIDE SEQUENCE [LARGE SCALE GENOMIC DNA]</scope>
    <source>
        <strain evidence="1 2">SM41</strain>
    </source>
</reference>
<dbReference type="Proteomes" id="UP000011885">
    <property type="component" value="Unassembled WGS sequence"/>
</dbReference>